<evidence type="ECO:0000313" key="1">
    <source>
        <dbReference type="EMBL" id="SJZ62114.1"/>
    </source>
</evidence>
<dbReference type="AlphaFoldDB" id="A0A1T4M5W5"/>
<organism evidence="1 2">
    <name type="scientific">Treponema porcinum</name>
    <dbReference type="NCBI Taxonomy" id="261392"/>
    <lineage>
        <taxon>Bacteria</taxon>
        <taxon>Pseudomonadati</taxon>
        <taxon>Spirochaetota</taxon>
        <taxon>Spirochaetia</taxon>
        <taxon>Spirochaetales</taxon>
        <taxon>Treponemataceae</taxon>
        <taxon>Treponema</taxon>
    </lineage>
</organism>
<dbReference type="OrthoDB" id="361920at2"/>
<protein>
    <submittedName>
        <fullName evidence="1">Uncharacterized protein</fullName>
    </submittedName>
</protein>
<keyword evidence="2" id="KW-1185">Reference proteome</keyword>
<dbReference type="GeneID" id="78317127"/>
<proteinExistence type="predicted"/>
<name>A0A1T4M5W5_TREPO</name>
<evidence type="ECO:0000313" key="2">
    <source>
        <dbReference type="Proteomes" id="UP000190423"/>
    </source>
</evidence>
<sequence length="246" mass="26720">MVYLVVFLCVFNIVTWLLFLRNFKKLFTTDGIIEAAKSECNKIVTDLNRNADRNITLIDGKINNLQGLIKEADRKIRLLMDLEKQGAELSEFQSKLSGAQSAARSGGALKKALDAYGKAKVPGAPGFSGLGNAAAVSEKTVSITESGRNELNAVAQKTLFDDEPQENPVRADTAVTVTPDGASYAEIPVVTPDVFVREKPVPLSKTDLKSEMLALFDSGMSVEQIAQKLFCSTTEVQFALSVERDV</sequence>
<gene>
    <name evidence="1" type="ORF">SAMN02745149_01846</name>
</gene>
<accession>A0A1T4M5W5</accession>
<dbReference type="RefSeq" id="WP_078933749.1">
    <property type="nucleotide sequence ID" value="NZ_FUWG01000014.1"/>
</dbReference>
<dbReference type="EMBL" id="FUWG01000014">
    <property type="protein sequence ID" value="SJZ62114.1"/>
    <property type="molecule type" value="Genomic_DNA"/>
</dbReference>
<reference evidence="1 2" key="1">
    <citation type="submission" date="2017-02" db="EMBL/GenBank/DDBJ databases">
        <authorList>
            <person name="Peterson S.W."/>
        </authorList>
    </citation>
    <scope>NUCLEOTIDE SEQUENCE [LARGE SCALE GENOMIC DNA]</scope>
    <source>
        <strain evidence="1 2">ATCC BAA-908</strain>
    </source>
</reference>
<dbReference type="STRING" id="261392.SAMN02745149_01846"/>
<dbReference type="Proteomes" id="UP000190423">
    <property type="component" value="Unassembled WGS sequence"/>
</dbReference>